<dbReference type="InterPro" id="IPR050639">
    <property type="entry name" value="SSR_resolvase"/>
</dbReference>
<dbReference type="Proteomes" id="UP000608071">
    <property type="component" value="Unassembled WGS sequence"/>
</dbReference>
<dbReference type="EMBL" id="JACSQL010000003">
    <property type="protein sequence ID" value="MBD7968441.1"/>
    <property type="molecule type" value="Genomic_DNA"/>
</dbReference>
<keyword evidence="3" id="KW-0233">DNA recombination</keyword>
<dbReference type="SMART" id="SM00857">
    <property type="entry name" value="Resolvase"/>
    <property type="match status" value="1"/>
</dbReference>
<dbReference type="SUPFAM" id="SSF46689">
    <property type="entry name" value="Homeodomain-like"/>
    <property type="match status" value="1"/>
</dbReference>
<dbReference type="Pfam" id="PF00239">
    <property type="entry name" value="Resolvase"/>
    <property type="match status" value="1"/>
</dbReference>
<protein>
    <submittedName>
        <fullName evidence="5">Recombinase family protein</fullName>
    </submittedName>
</protein>
<dbReference type="PANTHER" id="PTHR30461">
    <property type="entry name" value="DNA-INVERTASE FROM LAMBDOID PROPHAGE"/>
    <property type="match status" value="1"/>
</dbReference>
<evidence type="ECO:0000313" key="5">
    <source>
        <dbReference type="EMBL" id="MBD7968441.1"/>
    </source>
</evidence>
<dbReference type="InterPro" id="IPR006119">
    <property type="entry name" value="Resolv_N"/>
</dbReference>
<sequence length="182" mass="20955">MRIGYMRPYQDDENLNMQTDALDQLSCDKIVIEEHASAKRRNELEQLMNELSKGDIVVVYKLFALADSTRHLVELLQKLEEKQAHLCSLTEGIDTSKSEGYPFPEIVKHLVDFQSDVISEKTKKGLYEAKQKGNHPGRPRKADDNVKRAIVMYQSNQYSLAQIREETGISKSTLYRYLDSEN</sequence>
<dbReference type="Pfam" id="PF02796">
    <property type="entry name" value="HTH_7"/>
    <property type="match status" value="1"/>
</dbReference>
<comment type="caution">
    <text evidence="5">The sequence shown here is derived from an EMBL/GenBank/DDBJ whole genome shotgun (WGS) entry which is preliminary data.</text>
</comment>
<dbReference type="InterPro" id="IPR006120">
    <property type="entry name" value="Resolvase_HTH_dom"/>
</dbReference>
<name>A0ABR8SY57_9BACL</name>
<dbReference type="PANTHER" id="PTHR30461:SF2">
    <property type="entry name" value="SERINE RECOMBINASE PINE-RELATED"/>
    <property type="match status" value="1"/>
</dbReference>
<dbReference type="CDD" id="cd03768">
    <property type="entry name" value="SR_ResInv"/>
    <property type="match status" value="1"/>
</dbReference>
<gene>
    <name evidence="5" type="ORF">H9647_10225</name>
</gene>
<proteinExistence type="inferred from homology"/>
<comment type="similarity">
    <text evidence="1">Belongs to the site-specific recombinase resolvase family.</text>
</comment>
<dbReference type="InterPro" id="IPR009057">
    <property type="entry name" value="Homeodomain-like_sf"/>
</dbReference>
<dbReference type="Gene3D" id="1.10.10.60">
    <property type="entry name" value="Homeodomain-like"/>
    <property type="match status" value="1"/>
</dbReference>
<evidence type="ECO:0000256" key="2">
    <source>
        <dbReference type="ARBA" id="ARBA00023125"/>
    </source>
</evidence>
<feature type="domain" description="Resolvase/invertase-type recombinase catalytic" evidence="4">
    <location>
        <begin position="1"/>
        <end position="133"/>
    </location>
</feature>
<reference evidence="5 6" key="1">
    <citation type="submission" date="2020-08" db="EMBL/GenBank/DDBJ databases">
        <title>A Genomic Blueprint of the Chicken Gut Microbiome.</title>
        <authorList>
            <person name="Gilroy R."/>
            <person name="Ravi A."/>
            <person name="Getino M."/>
            <person name="Pursley I."/>
            <person name="Horton D.L."/>
            <person name="Alikhan N.-F."/>
            <person name="Baker D."/>
            <person name="Gharbi K."/>
            <person name="Hall N."/>
            <person name="Watson M."/>
            <person name="Adriaenssens E.M."/>
            <person name="Foster-Nyarko E."/>
            <person name="Jarju S."/>
            <person name="Secka A."/>
            <person name="Antonio M."/>
            <person name="Oren A."/>
            <person name="Chaudhuri R."/>
            <person name="La Ragione R.M."/>
            <person name="Hildebrand F."/>
            <person name="Pallen M.J."/>
        </authorList>
    </citation>
    <scope>NUCLEOTIDE SEQUENCE [LARGE SCALE GENOMIC DNA]</scope>
    <source>
        <strain evidence="5 6">Sa2BVA9</strain>
    </source>
</reference>
<dbReference type="RefSeq" id="WP_191799669.1">
    <property type="nucleotide sequence ID" value="NZ_JACSQL010000003.1"/>
</dbReference>
<evidence type="ECO:0000259" key="4">
    <source>
        <dbReference type="PROSITE" id="PS51736"/>
    </source>
</evidence>
<accession>A0ABR8SY57</accession>
<keyword evidence="2" id="KW-0238">DNA-binding</keyword>
<dbReference type="Gene3D" id="3.40.50.1390">
    <property type="entry name" value="Resolvase, N-terminal catalytic domain"/>
    <property type="match status" value="1"/>
</dbReference>
<evidence type="ECO:0000313" key="6">
    <source>
        <dbReference type="Proteomes" id="UP000608071"/>
    </source>
</evidence>
<keyword evidence="6" id="KW-1185">Reference proteome</keyword>
<dbReference type="SUPFAM" id="SSF53041">
    <property type="entry name" value="Resolvase-like"/>
    <property type="match status" value="1"/>
</dbReference>
<dbReference type="PROSITE" id="PS51736">
    <property type="entry name" value="RECOMBINASES_3"/>
    <property type="match status" value="1"/>
</dbReference>
<evidence type="ECO:0000256" key="1">
    <source>
        <dbReference type="ARBA" id="ARBA00009913"/>
    </source>
</evidence>
<organism evidence="5 6">
    <name type="scientific">Paenibacillus gallinarum</name>
    <dbReference type="NCBI Taxonomy" id="2762232"/>
    <lineage>
        <taxon>Bacteria</taxon>
        <taxon>Bacillati</taxon>
        <taxon>Bacillota</taxon>
        <taxon>Bacilli</taxon>
        <taxon>Bacillales</taxon>
        <taxon>Paenibacillaceae</taxon>
        <taxon>Paenibacillus</taxon>
    </lineage>
</organism>
<evidence type="ECO:0000256" key="3">
    <source>
        <dbReference type="ARBA" id="ARBA00023172"/>
    </source>
</evidence>
<dbReference type="InterPro" id="IPR036162">
    <property type="entry name" value="Resolvase-like_N_sf"/>
</dbReference>